<comment type="caution">
    <text evidence="1">The sequence shown here is derived from an EMBL/GenBank/DDBJ whole genome shotgun (WGS) entry which is preliminary data.</text>
</comment>
<organism evidence="1 2">
    <name type="scientific">Eikenella corrodens ATCC 23834</name>
    <dbReference type="NCBI Taxonomy" id="546274"/>
    <lineage>
        <taxon>Bacteria</taxon>
        <taxon>Pseudomonadati</taxon>
        <taxon>Pseudomonadota</taxon>
        <taxon>Betaproteobacteria</taxon>
        <taxon>Neisseriales</taxon>
        <taxon>Neisseriaceae</taxon>
        <taxon>Eikenella</taxon>
    </lineage>
</organism>
<accession>C0DTT9</accession>
<protein>
    <submittedName>
        <fullName evidence="1">Uncharacterized protein</fullName>
    </submittedName>
</protein>
<gene>
    <name evidence="1" type="ORF">EIKCOROL_00769</name>
</gene>
<dbReference type="HOGENOM" id="CLU_2934072_0_0_4"/>
<dbReference type="EMBL" id="ACEA01000016">
    <property type="protein sequence ID" value="EEG24586.1"/>
    <property type="molecule type" value="Genomic_DNA"/>
</dbReference>
<evidence type="ECO:0000313" key="2">
    <source>
        <dbReference type="Proteomes" id="UP000005837"/>
    </source>
</evidence>
<proteinExistence type="predicted"/>
<name>C0DTT9_EIKCO</name>
<reference evidence="1 2" key="1">
    <citation type="submission" date="2009-01" db="EMBL/GenBank/DDBJ databases">
        <authorList>
            <person name="Fulton L."/>
            <person name="Clifton S."/>
            <person name="Chinwalla A.T."/>
            <person name="Mitreva M."/>
            <person name="Sodergren E."/>
            <person name="Weinstock G."/>
            <person name="Clifton S."/>
            <person name="Dooling D.J."/>
            <person name="Fulton B."/>
            <person name="Minx P."/>
            <person name="Pepin K.H."/>
            <person name="Johnson M."/>
            <person name="Bhonagiri V."/>
            <person name="Nash W.E."/>
            <person name="Mardis E.R."/>
            <person name="Wilson R.K."/>
        </authorList>
    </citation>
    <scope>NUCLEOTIDE SEQUENCE [LARGE SCALE GENOMIC DNA]</scope>
    <source>
        <strain evidence="1 2">ATCC 23834</strain>
    </source>
</reference>
<dbReference type="Proteomes" id="UP000005837">
    <property type="component" value="Unassembled WGS sequence"/>
</dbReference>
<evidence type="ECO:0000313" key="1">
    <source>
        <dbReference type="EMBL" id="EEG24586.1"/>
    </source>
</evidence>
<dbReference type="AlphaFoldDB" id="C0DTT9"/>
<sequence>MLPAAKEISLPKSALRPTRGCLKGYQPPASRIPNYPRLGNDAGYLKLVYPLFPKFLFKEK</sequence>